<evidence type="ECO:0000313" key="7">
    <source>
        <dbReference type="Proteomes" id="UP000297635"/>
    </source>
</evidence>
<dbReference type="Gene3D" id="3.40.50.1220">
    <property type="entry name" value="TPP-binding domain"/>
    <property type="match status" value="1"/>
</dbReference>
<evidence type="ECO:0000256" key="3">
    <source>
        <dbReference type="ARBA" id="ARBA00023027"/>
    </source>
</evidence>
<dbReference type="PANTHER" id="PTHR11085">
    <property type="entry name" value="NAD-DEPENDENT PROTEIN DEACYLASE SIRTUIN-5, MITOCHONDRIAL-RELATED"/>
    <property type="match status" value="1"/>
</dbReference>
<dbReference type="InterPro" id="IPR026590">
    <property type="entry name" value="Ssirtuin_cat_dom"/>
</dbReference>
<sequence>MKKKLVISTGAGISAESGISTFRDADGLWENYPVMEVCSADGFARNPAIVHKFYNERRKGLLDCKPNAAHMALVELEKWYDVYIVTQNVDDLHERAGSSDVLHLHGELMKVRSIPHPDRVYTLDIEHLETTPETLDRYGDHVRPHIVFFQEAVPNMEAAVQLASEADIFVVIGTSLVVYPAASLLHYVRPGVPVYYIDPNPASVPSNVTVIKDKATTGVEQLCKLLCSSC</sequence>
<dbReference type="InterPro" id="IPR026591">
    <property type="entry name" value="Sirtuin_cat_small_dom_sf"/>
</dbReference>
<accession>A0A4Z0V876</accession>
<dbReference type="PROSITE" id="PS50305">
    <property type="entry name" value="SIRTUIN"/>
    <property type="match status" value="1"/>
</dbReference>
<dbReference type="EMBL" id="SJSA01000001">
    <property type="protein sequence ID" value="TGG39618.1"/>
    <property type="molecule type" value="Genomic_DNA"/>
</dbReference>
<name>A0A4Z0V876_9BACT</name>
<organism evidence="6 7">
    <name type="scientific">Duncaniella freteri</name>
    <dbReference type="NCBI Taxonomy" id="2530391"/>
    <lineage>
        <taxon>Bacteria</taxon>
        <taxon>Pseudomonadati</taxon>
        <taxon>Bacteroidota</taxon>
        <taxon>Bacteroidia</taxon>
        <taxon>Bacteroidales</taxon>
        <taxon>Muribaculaceae</taxon>
        <taxon>Duncaniella</taxon>
    </lineage>
</organism>
<dbReference type="PANTHER" id="PTHR11085:SF4">
    <property type="entry name" value="NAD-DEPENDENT PROTEIN DEACYLASE"/>
    <property type="match status" value="1"/>
</dbReference>
<dbReference type="InterPro" id="IPR050134">
    <property type="entry name" value="NAD-dep_sirtuin_deacylases"/>
</dbReference>
<gene>
    <name evidence="6" type="ORF">EZ315_02460</name>
</gene>
<dbReference type="EC" id="2.3.1.286" evidence="1"/>
<dbReference type="AlphaFoldDB" id="A0A4Z0V876"/>
<dbReference type="Gene3D" id="3.30.1600.10">
    <property type="entry name" value="SIR2/SIRT2 'Small Domain"/>
    <property type="match status" value="1"/>
</dbReference>
<evidence type="ECO:0000256" key="1">
    <source>
        <dbReference type="ARBA" id="ARBA00012928"/>
    </source>
</evidence>
<dbReference type="GO" id="GO:0017136">
    <property type="term" value="F:histone deacetylase activity, NAD-dependent"/>
    <property type="evidence" value="ECO:0007669"/>
    <property type="project" value="TreeGrafter"/>
</dbReference>
<keyword evidence="7" id="KW-1185">Reference proteome</keyword>
<comment type="caution">
    <text evidence="4">Lacks conserved residue(s) required for the propagation of feature annotation.</text>
</comment>
<dbReference type="GeneID" id="82148637"/>
<reference evidence="6 7" key="1">
    <citation type="submission" date="2019-02" db="EMBL/GenBank/DDBJ databases">
        <title>Isolation and identification of novel species under the genus Muribaculum.</title>
        <authorList>
            <person name="Miyake S."/>
            <person name="Ding Y."/>
            <person name="Low A."/>
            <person name="Soh M."/>
            <person name="Seedorf H."/>
        </authorList>
    </citation>
    <scope>NUCLEOTIDE SEQUENCE [LARGE SCALE GENOMIC DNA]</scope>
    <source>
        <strain evidence="6 7">TLL-A3</strain>
    </source>
</reference>
<feature type="domain" description="Deacetylase sirtuin-type" evidence="5">
    <location>
        <begin position="1"/>
        <end position="230"/>
    </location>
</feature>
<dbReference type="SUPFAM" id="SSF52467">
    <property type="entry name" value="DHS-like NAD/FAD-binding domain"/>
    <property type="match status" value="1"/>
</dbReference>
<dbReference type="RefSeq" id="WP_135470312.1">
    <property type="nucleotide sequence ID" value="NZ_CASJDB010000052.1"/>
</dbReference>
<protein>
    <recommendedName>
        <fullName evidence="1">protein acetyllysine N-acetyltransferase</fullName>
        <ecNumber evidence="1">2.3.1.286</ecNumber>
    </recommendedName>
</protein>
<keyword evidence="2" id="KW-0808">Transferase</keyword>
<comment type="caution">
    <text evidence="6">The sequence shown here is derived from an EMBL/GenBank/DDBJ whole genome shotgun (WGS) entry which is preliminary data.</text>
</comment>
<evidence type="ECO:0000256" key="4">
    <source>
        <dbReference type="PROSITE-ProRule" id="PRU00236"/>
    </source>
</evidence>
<keyword evidence="3" id="KW-0520">NAD</keyword>
<dbReference type="InterPro" id="IPR003000">
    <property type="entry name" value="Sirtuin"/>
</dbReference>
<evidence type="ECO:0000259" key="5">
    <source>
        <dbReference type="PROSITE" id="PS50305"/>
    </source>
</evidence>
<dbReference type="InterPro" id="IPR029035">
    <property type="entry name" value="DHS-like_NAD/FAD-binding_dom"/>
</dbReference>
<evidence type="ECO:0000256" key="2">
    <source>
        <dbReference type="ARBA" id="ARBA00022679"/>
    </source>
</evidence>
<dbReference type="Pfam" id="PF02146">
    <property type="entry name" value="SIR2"/>
    <property type="match status" value="1"/>
</dbReference>
<dbReference type="GO" id="GO:0070403">
    <property type="term" value="F:NAD+ binding"/>
    <property type="evidence" value="ECO:0007669"/>
    <property type="project" value="InterPro"/>
</dbReference>
<proteinExistence type="predicted"/>
<evidence type="ECO:0000313" key="6">
    <source>
        <dbReference type="EMBL" id="TGG39618.1"/>
    </source>
</evidence>
<dbReference type="Proteomes" id="UP000297635">
    <property type="component" value="Unassembled WGS sequence"/>
</dbReference>